<feature type="compositionally biased region" description="Polar residues" evidence="1">
    <location>
        <begin position="1"/>
        <end position="13"/>
    </location>
</feature>
<dbReference type="VEuPathDB" id="VectorBase:AFUN2_010755"/>
<dbReference type="VEuPathDB" id="VectorBase:AFUN001755"/>
<name>A0A182R6F9_ANOFN</name>
<keyword evidence="2" id="KW-1133">Transmembrane helix</keyword>
<feature type="region of interest" description="Disordered" evidence="1">
    <location>
        <begin position="1"/>
        <end position="51"/>
    </location>
</feature>
<dbReference type="EnsemblMetazoa" id="AFUN001755-RA">
    <property type="protein sequence ID" value="AFUN001755-PA"/>
    <property type="gene ID" value="AFUN001755"/>
</dbReference>
<feature type="transmembrane region" description="Helical" evidence="2">
    <location>
        <begin position="220"/>
        <end position="244"/>
    </location>
</feature>
<feature type="transmembrane region" description="Helical" evidence="2">
    <location>
        <begin position="134"/>
        <end position="159"/>
    </location>
</feature>
<sequence length="246" mass="27622">MATIGKSTRSINRVKSEYTITEPRKNRPGTPALSSTPANTRIPLSKSSTSPLTISDRKTFISRRKQVIGDAKPHLTRSSPSAKVCDVIYHEAPEKVNTCTCDPELLGSQASHPNCTFVNICNESMQGGFRWKDYWWWLWTLVGRMVQILLATFVAFASFNTALNGVFWFFGGRYNKGGIEELHSADDSTLYDEEEYEAEQLDRSLMELNPGGFSLTETTYALSLLDILIMTLETFFGWIGTVLLPE</sequence>
<evidence type="ECO:0000256" key="2">
    <source>
        <dbReference type="SAM" id="Phobius"/>
    </source>
</evidence>
<proteinExistence type="predicted"/>
<keyword evidence="2" id="KW-0472">Membrane</keyword>
<evidence type="ECO:0000256" key="1">
    <source>
        <dbReference type="SAM" id="MobiDB-lite"/>
    </source>
</evidence>
<accession>A0A182R6F9</accession>
<organism evidence="3">
    <name type="scientific">Anopheles funestus</name>
    <name type="common">African malaria mosquito</name>
    <dbReference type="NCBI Taxonomy" id="62324"/>
    <lineage>
        <taxon>Eukaryota</taxon>
        <taxon>Metazoa</taxon>
        <taxon>Ecdysozoa</taxon>
        <taxon>Arthropoda</taxon>
        <taxon>Hexapoda</taxon>
        <taxon>Insecta</taxon>
        <taxon>Pterygota</taxon>
        <taxon>Neoptera</taxon>
        <taxon>Endopterygota</taxon>
        <taxon>Diptera</taxon>
        <taxon>Nematocera</taxon>
        <taxon>Culicoidea</taxon>
        <taxon>Culicidae</taxon>
        <taxon>Anophelinae</taxon>
        <taxon>Anopheles</taxon>
    </lineage>
</organism>
<evidence type="ECO:0000313" key="3">
    <source>
        <dbReference type="EnsemblMetazoa" id="AFUN001755-PA"/>
    </source>
</evidence>
<keyword evidence="2" id="KW-0812">Transmembrane</keyword>
<protein>
    <submittedName>
        <fullName evidence="3">Uncharacterized protein</fullName>
    </submittedName>
</protein>
<dbReference type="AlphaFoldDB" id="A0A182R6F9"/>
<reference evidence="3" key="1">
    <citation type="submission" date="2020-05" db="UniProtKB">
        <authorList>
            <consortium name="EnsemblMetazoa"/>
        </authorList>
    </citation>
    <scope>IDENTIFICATION</scope>
    <source>
        <strain evidence="3">FUMOZ</strain>
    </source>
</reference>